<sequence>MLNWILVVIARKHSNVSDIPQDSCRNPAYFVHGGPSCITGRSLESIELGGPGVLVAAGVDCGNISDKFFAARTAGRAPERRARDHLFTRHTADIKFVTADGVEFKVHSVILSEASPLWESMFRLPQPSDAEGETSSDIPSIEVTEDSVTINNLLSMCYPMQRPVLYDLDEVRDTLKAAIKYDVPHVITLLKEWALSFLRAAPLRVYDLACYNDCEDIALQAARVVLSNSSQLGARFPMLYKRDMEHLTAGCYERLLGYCKAGGRVDDKYRFCSPQPDQYAATENHEGAENEENLSNFLRPHAYDMAAADVVLRSSDSVEFEVHRLVMAASSPVFRDMLSPSSGRPADAGPVQLSVPACVVSPFLKLCYGQLSDEIVLHDVREALLLYATAQKYQVPSARVDAQVDALIDRDPLRAYFAAYCYELEAQANCAARKLFGRELVPGTWCPEMETAPALAYHRLFRFLQACGENAARLTNDVRWLPALCALRINSRCVDKRQPAPSDPDARPWTGAVPTCWWTPLMREHMKKRLTAGLDIRMDRGMVRTSLDRLEHDQRLCSPCTESPAMIMGDIIEVLRCFYKAVDEAVQEVKCMFPLVPP</sequence>
<comment type="caution">
    <text evidence="2">The sequence shown here is derived from an EMBL/GenBank/DDBJ whole genome shotgun (WGS) entry which is preliminary data.</text>
</comment>
<dbReference type="CDD" id="cd18186">
    <property type="entry name" value="BTB_POZ_ZBTB_KLHL-like"/>
    <property type="match status" value="2"/>
</dbReference>
<evidence type="ECO:0000313" key="2">
    <source>
        <dbReference type="EMBL" id="KAF9805042.1"/>
    </source>
</evidence>
<protein>
    <recommendedName>
        <fullName evidence="1">BTB domain-containing protein</fullName>
    </recommendedName>
</protein>
<feature type="domain" description="BTB" evidence="1">
    <location>
        <begin position="92"/>
        <end position="158"/>
    </location>
</feature>
<name>A0A8H7NUS5_9APHY</name>
<organism evidence="2 3">
    <name type="scientific">Rhodonia placenta</name>
    <dbReference type="NCBI Taxonomy" id="104341"/>
    <lineage>
        <taxon>Eukaryota</taxon>
        <taxon>Fungi</taxon>
        <taxon>Dikarya</taxon>
        <taxon>Basidiomycota</taxon>
        <taxon>Agaricomycotina</taxon>
        <taxon>Agaricomycetes</taxon>
        <taxon>Polyporales</taxon>
        <taxon>Adustoporiaceae</taxon>
        <taxon>Rhodonia</taxon>
    </lineage>
</organism>
<dbReference type="SUPFAM" id="SSF54695">
    <property type="entry name" value="POZ domain"/>
    <property type="match status" value="2"/>
</dbReference>
<reference evidence="2" key="2">
    <citation type="journal article" name="Front. Microbiol.">
        <title>Degradative Capacity of Two Strains of Rhodonia placenta: From Phenotype to Genotype.</title>
        <authorList>
            <person name="Kolle M."/>
            <person name="Horta M.A.C."/>
            <person name="Nowrousian M."/>
            <person name="Ohm R.A."/>
            <person name="Benz J.P."/>
            <person name="Pilgard A."/>
        </authorList>
    </citation>
    <scope>NUCLEOTIDE SEQUENCE</scope>
    <source>
        <strain evidence="2">FPRL280</strain>
    </source>
</reference>
<gene>
    <name evidence="2" type="ORF">IEO21_09214</name>
</gene>
<evidence type="ECO:0000313" key="3">
    <source>
        <dbReference type="Proteomes" id="UP000639403"/>
    </source>
</evidence>
<dbReference type="Proteomes" id="UP000639403">
    <property type="component" value="Unassembled WGS sequence"/>
</dbReference>
<dbReference type="InterPro" id="IPR000210">
    <property type="entry name" value="BTB/POZ_dom"/>
</dbReference>
<dbReference type="PANTHER" id="PTHR24410:SF23">
    <property type="entry name" value="BTB DOMAIN-CONTAINING PROTEIN-RELATED"/>
    <property type="match status" value="1"/>
</dbReference>
<dbReference type="AlphaFoldDB" id="A0A8H7NUS5"/>
<accession>A0A8H7NUS5</accession>
<dbReference type="PROSITE" id="PS50097">
    <property type="entry name" value="BTB"/>
    <property type="match status" value="2"/>
</dbReference>
<dbReference type="EMBL" id="JADOXO010000408">
    <property type="protein sequence ID" value="KAF9805042.1"/>
    <property type="molecule type" value="Genomic_DNA"/>
</dbReference>
<proteinExistence type="predicted"/>
<reference evidence="2" key="1">
    <citation type="submission" date="2020-11" db="EMBL/GenBank/DDBJ databases">
        <authorList>
            <person name="Koelle M."/>
            <person name="Horta M.A.C."/>
            <person name="Nowrousian M."/>
            <person name="Ohm R.A."/>
            <person name="Benz P."/>
            <person name="Pilgard A."/>
        </authorList>
    </citation>
    <scope>NUCLEOTIDE SEQUENCE</scope>
    <source>
        <strain evidence="2">FPRL280</strain>
    </source>
</reference>
<dbReference type="Pfam" id="PF00651">
    <property type="entry name" value="BTB"/>
    <property type="match status" value="2"/>
</dbReference>
<dbReference type="InterPro" id="IPR051481">
    <property type="entry name" value="BTB-POZ/Galectin-3-binding"/>
</dbReference>
<dbReference type="PANTHER" id="PTHR24410">
    <property type="entry name" value="HL07962P-RELATED"/>
    <property type="match status" value="1"/>
</dbReference>
<dbReference type="Gene3D" id="3.30.710.10">
    <property type="entry name" value="Potassium Channel Kv1.1, Chain A"/>
    <property type="match status" value="2"/>
</dbReference>
<evidence type="ECO:0000259" key="1">
    <source>
        <dbReference type="PROSITE" id="PS50097"/>
    </source>
</evidence>
<dbReference type="InterPro" id="IPR011333">
    <property type="entry name" value="SKP1/BTB/POZ_sf"/>
</dbReference>
<feature type="domain" description="BTB" evidence="1">
    <location>
        <begin position="308"/>
        <end position="397"/>
    </location>
</feature>
<dbReference type="SMART" id="SM00225">
    <property type="entry name" value="BTB"/>
    <property type="match status" value="2"/>
</dbReference>